<dbReference type="Pfam" id="PF10123">
    <property type="entry name" value="Mu-like_Pro"/>
    <property type="match status" value="1"/>
</dbReference>
<dbReference type="InterPro" id="IPR012106">
    <property type="entry name" value="Phage_Mu_Gp1"/>
</dbReference>
<comment type="caution">
    <text evidence="1">The sequence shown here is derived from an EMBL/GenBank/DDBJ whole genome shotgun (WGS) entry which is preliminary data.</text>
</comment>
<reference evidence="1 2" key="1">
    <citation type="submission" date="2021-04" db="EMBL/GenBank/DDBJ databases">
        <authorList>
            <person name="Pira H."/>
            <person name="Risdian C."/>
            <person name="Wink J."/>
        </authorList>
    </citation>
    <scope>NUCLEOTIDE SEQUENCE [LARGE SCALE GENOMIC DNA]</scope>
    <source>
        <strain evidence="1 2">WH53</strain>
    </source>
</reference>
<gene>
    <name evidence="1" type="ORF">KCG35_21950</name>
</gene>
<evidence type="ECO:0000313" key="1">
    <source>
        <dbReference type="EMBL" id="MBU2713728.1"/>
    </source>
</evidence>
<dbReference type="Proteomes" id="UP000690515">
    <property type="component" value="Unassembled WGS sequence"/>
</dbReference>
<evidence type="ECO:0000313" key="2">
    <source>
        <dbReference type="Proteomes" id="UP000690515"/>
    </source>
</evidence>
<proteinExistence type="predicted"/>
<accession>A0ABS5ZIN2</accession>
<keyword evidence="2" id="KW-1185">Reference proteome</keyword>
<dbReference type="EMBL" id="JAGSOY010000098">
    <property type="protein sequence ID" value="MBU2713728.1"/>
    <property type="molecule type" value="Genomic_DNA"/>
</dbReference>
<protein>
    <submittedName>
        <fullName evidence="1">Uncharacterized protein</fullName>
    </submittedName>
</protein>
<sequence length="84" mass="9390">MDQALKDGVITPASVEYHKTCCRQEKGLEVFKQYIQQAPKILADMNQFQGKPPEGNGELNSEDKAACQLLGVTEDEFKSSQKEQ</sequence>
<name>A0ABS5ZIN2_9GAMM</name>
<organism evidence="1 2">
    <name type="scientific">Zooshikella harenae</name>
    <dbReference type="NCBI Taxonomy" id="2827238"/>
    <lineage>
        <taxon>Bacteria</taxon>
        <taxon>Pseudomonadati</taxon>
        <taxon>Pseudomonadota</taxon>
        <taxon>Gammaproteobacteria</taxon>
        <taxon>Oceanospirillales</taxon>
        <taxon>Zooshikellaceae</taxon>
        <taxon>Zooshikella</taxon>
    </lineage>
</organism>